<protein>
    <recommendedName>
        <fullName evidence="8">GIY-YIG domain-containing protein</fullName>
    </recommendedName>
</protein>
<dbReference type="KEGG" id="aup:AsAng_0016230"/>
<feature type="compositionally biased region" description="Basic and acidic residues" evidence="1">
    <location>
        <begin position="127"/>
        <end position="136"/>
    </location>
</feature>
<evidence type="ECO:0000313" key="7">
    <source>
        <dbReference type="Proteomes" id="UP001060919"/>
    </source>
</evidence>
<dbReference type="Proteomes" id="UP001060919">
    <property type="component" value="Chromosome"/>
</dbReference>
<feature type="region of interest" description="Disordered" evidence="1">
    <location>
        <begin position="123"/>
        <end position="143"/>
    </location>
</feature>
<evidence type="ECO:0000313" key="4">
    <source>
        <dbReference type="EMBL" id="BDS10913.1"/>
    </source>
</evidence>
<evidence type="ECO:0000313" key="5">
    <source>
        <dbReference type="EMBL" id="BDS10963.1"/>
    </source>
</evidence>
<dbReference type="EMBL" id="AP026867">
    <property type="protein sequence ID" value="BDS10583.1"/>
    <property type="molecule type" value="Genomic_DNA"/>
</dbReference>
<dbReference type="RefSeq" id="WP_264791873.1">
    <property type="nucleotide sequence ID" value="NZ_AP026867.1"/>
</dbReference>
<evidence type="ECO:0000313" key="6">
    <source>
        <dbReference type="EMBL" id="BDS12338.1"/>
    </source>
</evidence>
<evidence type="ECO:0000313" key="3">
    <source>
        <dbReference type="EMBL" id="BDS10857.1"/>
    </source>
</evidence>
<dbReference type="EMBL" id="AP026867">
    <property type="protein sequence ID" value="BDS10963.1"/>
    <property type="molecule type" value="Genomic_DNA"/>
</dbReference>
<dbReference type="EMBL" id="AP026867">
    <property type="protein sequence ID" value="BDS10913.1"/>
    <property type="molecule type" value="Genomic_DNA"/>
</dbReference>
<reference evidence="5" key="1">
    <citation type="submission" date="2022-09" db="EMBL/GenBank/DDBJ databases">
        <title>Aureispira anguillicida sp. nov., isolated from Leptocephalus of Japanese eel Anguilla japonica.</title>
        <authorList>
            <person name="Yuasa K."/>
            <person name="Mekata T."/>
            <person name="Ikunari K."/>
        </authorList>
    </citation>
    <scope>NUCLEOTIDE SEQUENCE</scope>
    <source>
        <strain evidence="5">EL160426</strain>
    </source>
</reference>
<dbReference type="AlphaFoldDB" id="A0A915YDA8"/>
<dbReference type="KEGG" id="aup:AsAng_0015670"/>
<dbReference type="KEGG" id="aup:AsAng_0016730"/>
<sequence length="143" mass="16687">MNRQEAILTVQPPFPKKQLGRYRSVKGIYLIRFNDQVIYIGASKNIYKGISRLYQKGGVLSHLSFERCTFEVILSNLKKGSIEQALKGKFKPKNNHQAKTLIKYQFYRKHQHQRILVAYQTQSRFSQGEHKSDSENQPKTNSK</sequence>
<keyword evidence="7" id="KW-1185">Reference proteome</keyword>
<name>A0A915YDA8_9BACT</name>
<dbReference type="KEGG" id="aup:AsAng_0012910"/>
<dbReference type="EMBL" id="AP026867">
    <property type="protein sequence ID" value="BDS12338.1"/>
    <property type="molecule type" value="Genomic_DNA"/>
</dbReference>
<dbReference type="EMBL" id="AP026867">
    <property type="protein sequence ID" value="BDS10857.1"/>
    <property type="molecule type" value="Genomic_DNA"/>
</dbReference>
<accession>A0A915YDA8</accession>
<proteinExistence type="predicted"/>
<evidence type="ECO:0000313" key="2">
    <source>
        <dbReference type="EMBL" id="BDS10583.1"/>
    </source>
</evidence>
<evidence type="ECO:0008006" key="8">
    <source>
        <dbReference type="Google" id="ProtNLM"/>
    </source>
</evidence>
<evidence type="ECO:0000256" key="1">
    <source>
        <dbReference type="SAM" id="MobiDB-lite"/>
    </source>
</evidence>
<gene>
    <name evidence="2" type="ORF">AsAng_0012910</name>
    <name evidence="3" type="ORF">AsAng_0015670</name>
    <name evidence="4" type="ORF">AsAng_0016230</name>
    <name evidence="5" type="ORF">AsAng_0016730</name>
    <name evidence="6" type="ORF">AsAng_0030590</name>
</gene>
<organism evidence="5 7">
    <name type="scientific">Aureispira anguillae</name>
    <dbReference type="NCBI Taxonomy" id="2864201"/>
    <lineage>
        <taxon>Bacteria</taxon>
        <taxon>Pseudomonadati</taxon>
        <taxon>Bacteroidota</taxon>
        <taxon>Saprospiria</taxon>
        <taxon>Saprospirales</taxon>
        <taxon>Saprospiraceae</taxon>
        <taxon>Aureispira</taxon>
    </lineage>
</organism>
<dbReference type="KEGG" id="aup:AsAng_0030590"/>